<dbReference type="EMBL" id="JAKGCU010000039">
    <property type="protein sequence ID" value="MCF3941350.1"/>
    <property type="molecule type" value="Genomic_DNA"/>
</dbReference>
<feature type="binding site" evidence="6">
    <location>
        <position position="8"/>
    </location>
    <ligand>
        <name>Mg(2+)</name>
        <dbReference type="ChEBI" id="CHEBI:18420"/>
    </ligand>
</feature>
<dbReference type="EC" id="3.1.-.-" evidence="6"/>
<evidence type="ECO:0000259" key="7">
    <source>
        <dbReference type="Pfam" id="PF01850"/>
    </source>
</evidence>
<dbReference type="PANTHER" id="PTHR35901:SF1">
    <property type="entry name" value="EXONUCLEASE VAPC9"/>
    <property type="match status" value="1"/>
</dbReference>
<comment type="function">
    <text evidence="6">Toxic component of a toxin-antitoxin (TA) system. An RNase.</text>
</comment>
<evidence type="ECO:0000313" key="9">
    <source>
        <dbReference type="Proteomes" id="UP001108089"/>
    </source>
</evidence>
<accession>A0ABS9DQ46</accession>
<comment type="similarity">
    <text evidence="6">Belongs to the PINc/VapC protein family.</text>
</comment>
<keyword evidence="3 6" id="KW-0479">Metal-binding</keyword>
<sequence>MTIDAVCDASALVALLLDDGPDGRWAVEQLSGTRLLAPQLVMFEASNIIRRQEAAGFVSADQAVQAHGDLLDLSIEQWPYELLGSRVWELRSNLSGCDASYVAVAELAGAPLVTLDRRIGRATGLRCEVKIP</sequence>
<dbReference type="InterPro" id="IPR029060">
    <property type="entry name" value="PIN-like_dom_sf"/>
</dbReference>
<dbReference type="CDD" id="cd09873">
    <property type="entry name" value="PIN_Pae0151-like"/>
    <property type="match status" value="1"/>
</dbReference>
<reference evidence="8" key="1">
    <citation type="submission" date="2022-01" db="EMBL/GenBank/DDBJ databases">
        <title>Gordonia xiamenensis sp. nov., isolated from surface seawater in Xiamen.</title>
        <authorList>
            <person name="He Y.F."/>
        </authorList>
    </citation>
    <scope>NUCLEOTIDE SEQUENCE</scope>
    <source>
        <strain evidence="8">GW1C4-4</strain>
    </source>
</reference>
<dbReference type="HAMAP" id="MF_00265">
    <property type="entry name" value="VapC_Nob1"/>
    <property type="match status" value="1"/>
</dbReference>
<dbReference type="InterPro" id="IPR044153">
    <property type="entry name" value="PIN_Pae0151-like"/>
</dbReference>
<protein>
    <recommendedName>
        <fullName evidence="6">Ribonuclease VapC</fullName>
        <shortName evidence="6">RNase VapC</shortName>
        <ecNumber evidence="6">3.1.-.-</ecNumber>
    </recommendedName>
    <alternativeName>
        <fullName evidence="6">Toxin VapC</fullName>
    </alternativeName>
</protein>
<evidence type="ECO:0000256" key="2">
    <source>
        <dbReference type="ARBA" id="ARBA00022722"/>
    </source>
</evidence>
<evidence type="ECO:0000256" key="3">
    <source>
        <dbReference type="ARBA" id="ARBA00022723"/>
    </source>
</evidence>
<name>A0ABS9DQ46_9ACTN</name>
<proteinExistence type="inferred from homology"/>
<gene>
    <name evidence="6" type="primary">vapC</name>
    <name evidence="8" type="ORF">L1892_23555</name>
</gene>
<feature type="binding site" evidence="6">
    <location>
        <position position="98"/>
    </location>
    <ligand>
        <name>Mg(2+)</name>
        <dbReference type="ChEBI" id="CHEBI:18420"/>
    </ligand>
</feature>
<dbReference type="InterPro" id="IPR051619">
    <property type="entry name" value="TypeII_TA_RNase_PINc/VapC"/>
</dbReference>
<dbReference type="RefSeq" id="WP_235726229.1">
    <property type="nucleotide sequence ID" value="NZ_JAKGCU010000039.1"/>
</dbReference>
<evidence type="ECO:0000256" key="4">
    <source>
        <dbReference type="ARBA" id="ARBA00022801"/>
    </source>
</evidence>
<keyword evidence="2 6" id="KW-0540">Nuclease</keyword>
<dbReference type="PANTHER" id="PTHR35901">
    <property type="entry name" value="RIBONUCLEASE VAPC3"/>
    <property type="match status" value="1"/>
</dbReference>
<organism evidence="8 9">
    <name type="scientific">Gordonia tangerina</name>
    <dbReference type="NCBI Taxonomy" id="2911060"/>
    <lineage>
        <taxon>Bacteria</taxon>
        <taxon>Bacillati</taxon>
        <taxon>Actinomycetota</taxon>
        <taxon>Actinomycetes</taxon>
        <taxon>Mycobacteriales</taxon>
        <taxon>Gordoniaceae</taxon>
        <taxon>Gordonia</taxon>
    </lineage>
</organism>
<dbReference type="InterPro" id="IPR022907">
    <property type="entry name" value="VapC_family"/>
</dbReference>
<feature type="domain" description="PIN" evidence="7">
    <location>
        <begin position="6"/>
        <end position="122"/>
    </location>
</feature>
<keyword evidence="4 6" id="KW-0378">Hydrolase</keyword>
<dbReference type="SUPFAM" id="SSF88723">
    <property type="entry name" value="PIN domain-like"/>
    <property type="match status" value="1"/>
</dbReference>
<keyword evidence="6" id="KW-0800">Toxin</keyword>
<keyword evidence="9" id="KW-1185">Reference proteome</keyword>
<evidence type="ECO:0000313" key="8">
    <source>
        <dbReference type="EMBL" id="MCF3941350.1"/>
    </source>
</evidence>
<comment type="caution">
    <text evidence="8">The sequence shown here is derived from an EMBL/GenBank/DDBJ whole genome shotgun (WGS) entry which is preliminary data.</text>
</comment>
<evidence type="ECO:0000256" key="5">
    <source>
        <dbReference type="ARBA" id="ARBA00022842"/>
    </source>
</evidence>
<dbReference type="InterPro" id="IPR002716">
    <property type="entry name" value="PIN_dom"/>
</dbReference>
<keyword evidence="5 6" id="KW-0460">Magnesium</keyword>
<dbReference type="Gene3D" id="3.40.50.1010">
    <property type="entry name" value="5'-nuclease"/>
    <property type="match status" value="1"/>
</dbReference>
<dbReference type="Proteomes" id="UP001108089">
    <property type="component" value="Unassembled WGS sequence"/>
</dbReference>
<comment type="cofactor">
    <cofactor evidence="6">
        <name>Mg(2+)</name>
        <dbReference type="ChEBI" id="CHEBI:18420"/>
    </cofactor>
</comment>
<dbReference type="Pfam" id="PF01850">
    <property type="entry name" value="PIN"/>
    <property type="match status" value="1"/>
</dbReference>
<evidence type="ECO:0000256" key="6">
    <source>
        <dbReference type="HAMAP-Rule" id="MF_00265"/>
    </source>
</evidence>
<evidence type="ECO:0000256" key="1">
    <source>
        <dbReference type="ARBA" id="ARBA00022649"/>
    </source>
</evidence>
<keyword evidence="1 6" id="KW-1277">Toxin-antitoxin system</keyword>